<dbReference type="Proteomes" id="UP000235145">
    <property type="component" value="Unassembled WGS sequence"/>
</dbReference>
<evidence type="ECO:0000256" key="1">
    <source>
        <dbReference type="ARBA" id="ARBA00009251"/>
    </source>
</evidence>
<keyword evidence="3" id="KW-0472">Membrane</keyword>
<feature type="transmembrane region" description="Helical" evidence="3">
    <location>
        <begin position="12"/>
        <end position="32"/>
    </location>
</feature>
<dbReference type="PANTHER" id="PTHR12611:SF0">
    <property type="entry name" value="PURINE-RICH BINDING PROTEIN-ALPHA, ISOFORM B"/>
    <property type="match status" value="1"/>
</dbReference>
<reference evidence="4 5" key="1">
    <citation type="journal article" date="2017" name="Nat. Commun.">
        <title>Genome assembly with in vitro proximity ligation data and whole-genome triplication in lettuce.</title>
        <authorList>
            <person name="Reyes-Chin-Wo S."/>
            <person name="Wang Z."/>
            <person name="Yang X."/>
            <person name="Kozik A."/>
            <person name="Arikit S."/>
            <person name="Song C."/>
            <person name="Xia L."/>
            <person name="Froenicke L."/>
            <person name="Lavelle D.O."/>
            <person name="Truco M.J."/>
            <person name="Xia R."/>
            <person name="Zhu S."/>
            <person name="Xu C."/>
            <person name="Xu H."/>
            <person name="Xu X."/>
            <person name="Cox K."/>
            <person name="Korf I."/>
            <person name="Meyers B.C."/>
            <person name="Michelmore R.W."/>
        </authorList>
    </citation>
    <scope>NUCLEOTIDE SEQUENCE [LARGE SCALE GENOMIC DNA]</scope>
    <source>
        <strain evidence="5">cv. Salinas</strain>
        <tissue evidence="4">Seedlings</tissue>
    </source>
</reference>
<comment type="caution">
    <text evidence="4">The sequence shown here is derived from an EMBL/GenBank/DDBJ whole genome shotgun (WGS) entry which is preliminary data.</text>
</comment>
<evidence type="ECO:0000313" key="5">
    <source>
        <dbReference type="Proteomes" id="UP000235145"/>
    </source>
</evidence>
<keyword evidence="3" id="KW-1133">Transmembrane helix</keyword>
<accession>A0A9R1XW84</accession>
<name>A0A9R1XW84_LACSA</name>
<dbReference type="InterPro" id="IPR006628">
    <property type="entry name" value="PUR-bd_fam"/>
</dbReference>
<protein>
    <submittedName>
        <fullName evidence="4">Uncharacterized protein</fullName>
    </submittedName>
</protein>
<keyword evidence="5" id="KW-1185">Reference proteome</keyword>
<dbReference type="GO" id="GO:0032422">
    <property type="term" value="F:purine-rich negative regulatory element binding"/>
    <property type="evidence" value="ECO:0007669"/>
    <property type="project" value="InterPro"/>
</dbReference>
<dbReference type="PANTHER" id="PTHR12611">
    <property type="entry name" value="PUR-TRANSCRIPTIONAL ACTIVATOR"/>
    <property type="match status" value="1"/>
</dbReference>
<dbReference type="GO" id="GO:0000977">
    <property type="term" value="F:RNA polymerase II transcription regulatory region sequence-specific DNA binding"/>
    <property type="evidence" value="ECO:0007669"/>
    <property type="project" value="InterPro"/>
</dbReference>
<evidence type="ECO:0000256" key="2">
    <source>
        <dbReference type="ARBA" id="ARBA00023125"/>
    </source>
</evidence>
<keyword evidence="2" id="KW-0238">DNA-binding</keyword>
<evidence type="ECO:0000256" key="3">
    <source>
        <dbReference type="SAM" id="Phobius"/>
    </source>
</evidence>
<feature type="transmembrane region" description="Helical" evidence="3">
    <location>
        <begin position="68"/>
        <end position="86"/>
    </location>
</feature>
<comment type="similarity">
    <text evidence="1">Belongs to the PUR DNA-binding protein family.</text>
</comment>
<keyword evidence="3" id="KW-0812">Transmembrane</keyword>
<organism evidence="4 5">
    <name type="scientific">Lactuca sativa</name>
    <name type="common">Garden lettuce</name>
    <dbReference type="NCBI Taxonomy" id="4236"/>
    <lineage>
        <taxon>Eukaryota</taxon>
        <taxon>Viridiplantae</taxon>
        <taxon>Streptophyta</taxon>
        <taxon>Embryophyta</taxon>
        <taxon>Tracheophyta</taxon>
        <taxon>Spermatophyta</taxon>
        <taxon>Magnoliopsida</taxon>
        <taxon>eudicotyledons</taxon>
        <taxon>Gunneridae</taxon>
        <taxon>Pentapetalae</taxon>
        <taxon>asterids</taxon>
        <taxon>campanulids</taxon>
        <taxon>Asterales</taxon>
        <taxon>Asteraceae</taxon>
        <taxon>Cichorioideae</taxon>
        <taxon>Cichorieae</taxon>
        <taxon>Lactucinae</taxon>
        <taxon>Lactuca</taxon>
    </lineage>
</organism>
<dbReference type="AlphaFoldDB" id="A0A9R1XW84"/>
<gene>
    <name evidence="4" type="ORF">LSAT_V11C100004070</name>
</gene>
<sequence length="105" mass="12439">MKISEKTSATRSTIIVPFNGISWFFDIFNYYVTFDDQDIASKELQLDSKAIYYITHYTMLKNVEACRFFYLCLYNHVGITCVYLYYNMNIPKENAIMFVQIANLH</sequence>
<proteinExistence type="inferred from homology"/>
<evidence type="ECO:0000313" key="4">
    <source>
        <dbReference type="EMBL" id="KAJ0228546.1"/>
    </source>
</evidence>
<dbReference type="EMBL" id="NBSK02000001">
    <property type="protein sequence ID" value="KAJ0228546.1"/>
    <property type="molecule type" value="Genomic_DNA"/>
</dbReference>